<dbReference type="SUPFAM" id="SSF55811">
    <property type="entry name" value="Nudix"/>
    <property type="match status" value="1"/>
</dbReference>
<dbReference type="Pfam" id="PF00293">
    <property type="entry name" value="NUDIX"/>
    <property type="match status" value="1"/>
</dbReference>
<dbReference type="GO" id="GO:0016787">
    <property type="term" value="F:hydrolase activity"/>
    <property type="evidence" value="ECO:0007669"/>
    <property type="project" value="UniProtKB-KW"/>
</dbReference>
<dbReference type="PANTHER" id="PTHR43046">
    <property type="entry name" value="GDP-MANNOSE MANNOSYL HYDROLASE"/>
    <property type="match status" value="1"/>
</dbReference>
<dbReference type="Gene3D" id="3.90.79.10">
    <property type="entry name" value="Nucleoside Triphosphate Pyrophosphohydrolase"/>
    <property type="match status" value="1"/>
</dbReference>
<dbReference type="InterPro" id="IPR015797">
    <property type="entry name" value="NUDIX_hydrolase-like_dom_sf"/>
</dbReference>
<dbReference type="InterPro" id="IPR000086">
    <property type="entry name" value="NUDIX_hydrolase_dom"/>
</dbReference>
<evidence type="ECO:0000256" key="3">
    <source>
        <dbReference type="RuleBase" id="RU003476"/>
    </source>
</evidence>
<dbReference type="InterPro" id="IPR020084">
    <property type="entry name" value="NUDIX_hydrolase_CS"/>
</dbReference>
<evidence type="ECO:0000256" key="2">
    <source>
        <dbReference type="ARBA" id="ARBA00022801"/>
    </source>
</evidence>
<organism evidence="5 6">
    <name type="scientific">Pectobacterium carotovorum</name>
    <name type="common">Erwinia carotovora</name>
    <dbReference type="NCBI Taxonomy" id="554"/>
    <lineage>
        <taxon>Bacteria</taxon>
        <taxon>Pseudomonadati</taxon>
        <taxon>Pseudomonadota</taxon>
        <taxon>Gammaproteobacteria</taxon>
        <taxon>Enterobacterales</taxon>
        <taxon>Pectobacteriaceae</taxon>
        <taxon>Pectobacterium</taxon>
    </lineage>
</organism>
<dbReference type="PROSITE" id="PS00893">
    <property type="entry name" value="NUDIX_BOX"/>
    <property type="match status" value="1"/>
</dbReference>
<dbReference type="InterPro" id="IPR020476">
    <property type="entry name" value="Nudix_hydrolase"/>
</dbReference>
<dbReference type="Proteomes" id="UP000283655">
    <property type="component" value="Unassembled WGS sequence"/>
</dbReference>
<evidence type="ECO:0000313" key="5">
    <source>
        <dbReference type="EMBL" id="RJL49805.1"/>
    </source>
</evidence>
<evidence type="ECO:0000259" key="4">
    <source>
        <dbReference type="PROSITE" id="PS51462"/>
    </source>
</evidence>
<dbReference type="RefSeq" id="WP_119874364.1">
    <property type="nucleotide sequence ID" value="NZ_QZDH01000041.1"/>
</dbReference>
<comment type="similarity">
    <text evidence="3">Belongs to the Nudix hydrolase family.</text>
</comment>
<accession>A0A419ATP8</accession>
<proteinExistence type="inferred from homology"/>
<keyword evidence="2 3" id="KW-0378">Hydrolase</keyword>
<sequence>MIRCASLAYIKQGKVLLVRVRDNTVWYFPGGKISPGENPQETLIRELEEELGLTVPASELSFLTTVTGPNHDGSDSVHLSIFTISCLPAVTPCAEVSELGWFSLSDTERMAPAVVKTLKVINNGL</sequence>
<dbReference type="EMBL" id="QZDH01000041">
    <property type="protein sequence ID" value="RJL49805.1"/>
    <property type="molecule type" value="Genomic_DNA"/>
</dbReference>
<evidence type="ECO:0000256" key="1">
    <source>
        <dbReference type="ARBA" id="ARBA00001946"/>
    </source>
</evidence>
<name>A0A419ATP8_PECCA</name>
<gene>
    <name evidence="5" type="ORF">D5071_15800</name>
</gene>
<reference evidence="5 6" key="1">
    <citation type="submission" date="2018-09" db="EMBL/GenBank/DDBJ databases">
        <title>Phylogenetic diversity of Pectobacterium and Dickeya strains causing blackleg disease of potato in Morocco.</title>
        <authorList>
            <person name="Oulghazi S."/>
            <person name="Moumni M."/>
            <person name="Faure D."/>
        </authorList>
    </citation>
    <scope>NUCLEOTIDE SEQUENCE [LARGE SCALE GENOMIC DNA]</scope>
    <source>
        <strain evidence="5 6">S1.15.11.2D</strain>
    </source>
</reference>
<protein>
    <submittedName>
        <fullName evidence="5">NUDIX domain-containing protein</fullName>
    </submittedName>
</protein>
<dbReference type="PRINTS" id="PR00502">
    <property type="entry name" value="NUDIXFAMILY"/>
</dbReference>
<feature type="domain" description="Nudix hydrolase" evidence="4">
    <location>
        <begin position="1"/>
        <end position="125"/>
    </location>
</feature>
<comment type="caution">
    <text evidence="5">The sequence shown here is derived from an EMBL/GenBank/DDBJ whole genome shotgun (WGS) entry which is preliminary data.</text>
</comment>
<dbReference type="AlphaFoldDB" id="A0A419ATP8"/>
<evidence type="ECO:0000313" key="6">
    <source>
        <dbReference type="Proteomes" id="UP000283655"/>
    </source>
</evidence>
<dbReference type="PANTHER" id="PTHR43046:SF14">
    <property type="entry name" value="MUTT_NUDIX FAMILY PROTEIN"/>
    <property type="match status" value="1"/>
</dbReference>
<comment type="cofactor">
    <cofactor evidence="1">
        <name>Mg(2+)</name>
        <dbReference type="ChEBI" id="CHEBI:18420"/>
    </cofactor>
</comment>
<dbReference type="PROSITE" id="PS51462">
    <property type="entry name" value="NUDIX"/>
    <property type="match status" value="1"/>
</dbReference>
<dbReference type="CDD" id="cd04690">
    <property type="entry name" value="NUDIX_Hydrolase"/>
    <property type="match status" value="1"/>
</dbReference>